<keyword evidence="5" id="KW-0804">Transcription</keyword>
<keyword evidence="6" id="KW-0597">Phosphoprotein</keyword>
<dbReference type="SUPFAM" id="SSF46689">
    <property type="entry name" value="Homeodomain-like"/>
    <property type="match status" value="1"/>
</dbReference>
<dbReference type="Pfam" id="PF02954">
    <property type="entry name" value="HTH_8"/>
    <property type="match status" value="1"/>
</dbReference>
<dbReference type="PROSITE" id="PS50110">
    <property type="entry name" value="RESPONSE_REGULATORY"/>
    <property type="match status" value="1"/>
</dbReference>
<evidence type="ECO:0000259" key="9">
    <source>
        <dbReference type="PROSITE" id="PS50110"/>
    </source>
</evidence>
<evidence type="ECO:0000313" key="11">
    <source>
        <dbReference type="Proteomes" id="UP001430306"/>
    </source>
</evidence>
<evidence type="ECO:0000256" key="4">
    <source>
        <dbReference type="ARBA" id="ARBA00023125"/>
    </source>
</evidence>
<dbReference type="Pfam" id="PF00072">
    <property type="entry name" value="Response_reg"/>
    <property type="match status" value="1"/>
</dbReference>
<evidence type="ECO:0000313" key="10">
    <source>
        <dbReference type="EMBL" id="MCC9644296.1"/>
    </source>
</evidence>
<dbReference type="SMART" id="SM00382">
    <property type="entry name" value="AAA"/>
    <property type="match status" value="1"/>
</dbReference>
<name>A0ABS8NL47_9BACT</name>
<organism evidence="10 11">
    <name type="scientific">Rhodopirellula halodulae</name>
    <dbReference type="NCBI Taxonomy" id="2894198"/>
    <lineage>
        <taxon>Bacteria</taxon>
        <taxon>Pseudomonadati</taxon>
        <taxon>Planctomycetota</taxon>
        <taxon>Planctomycetia</taxon>
        <taxon>Pirellulales</taxon>
        <taxon>Pirellulaceae</taxon>
        <taxon>Rhodopirellula</taxon>
    </lineage>
</organism>
<dbReference type="SUPFAM" id="SSF52172">
    <property type="entry name" value="CheY-like"/>
    <property type="match status" value="1"/>
</dbReference>
<reference evidence="10" key="1">
    <citation type="submission" date="2021-11" db="EMBL/GenBank/DDBJ databases">
        <title>Genome sequence.</title>
        <authorList>
            <person name="Sun Q."/>
        </authorList>
    </citation>
    <scope>NUCLEOTIDE SEQUENCE</scope>
    <source>
        <strain evidence="10">JC740</strain>
    </source>
</reference>
<evidence type="ECO:0000256" key="2">
    <source>
        <dbReference type="ARBA" id="ARBA00022840"/>
    </source>
</evidence>
<dbReference type="PANTHER" id="PTHR32071:SF122">
    <property type="entry name" value="SIGMA FACTOR"/>
    <property type="match status" value="1"/>
</dbReference>
<dbReference type="InterPro" id="IPR027417">
    <property type="entry name" value="P-loop_NTPase"/>
</dbReference>
<keyword evidence="1" id="KW-0547">Nucleotide-binding</keyword>
<feature type="domain" description="Response regulatory" evidence="9">
    <location>
        <begin position="6"/>
        <end position="120"/>
    </location>
</feature>
<keyword evidence="4" id="KW-0238">DNA-binding</keyword>
<feature type="modified residue" description="4-aspartylphosphate" evidence="6">
    <location>
        <position position="55"/>
    </location>
</feature>
<dbReference type="InterPro" id="IPR009057">
    <property type="entry name" value="Homeodomain-like_sf"/>
</dbReference>
<keyword evidence="11" id="KW-1185">Reference proteome</keyword>
<dbReference type="Gene3D" id="3.40.50.2300">
    <property type="match status" value="1"/>
</dbReference>
<dbReference type="SUPFAM" id="SSF52540">
    <property type="entry name" value="P-loop containing nucleoside triphosphate hydrolases"/>
    <property type="match status" value="1"/>
</dbReference>
<dbReference type="InterPro" id="IPR025944">
    <property type="entry name" value="Sigma_54_int_dom_CS"/>
</dbReference>
<dbReference type="InterPro" id="IPR002197">
    <property type="entry name" value="HTH_Fis"/>
</dbReference>
<comment type="caution">
    <text evidence="10">The sequence shown here is derived from an EMBL/GenBank/DDBJ whole genome shotgun (WGS) entry which is preliminary data.</text>
</comment>
<evidence type="ECO:0000259" key="8">
    <source>
        <dbReference type="PROSITE" id="PS50045"/>
    </source>
</evidence>
<dbReference type="InterPro" id="IPR003593">
    <property type="entry name" value="AAA+_ATPase"/>
</dbReference>
<dbReference type="InterPro" id="IPR025943">
    <property type="entry name" value="Sigma_54_int_dom_ATP-bd_2"/>
</dbReference>
<dbReference type="PROSITE" id="PS00676">
    <property type="entry name" value="SIGMA54_INTERACT_2"/>
    <property type="match status" value="1"/>
</dbReference>
<dbReference type="Proteomes" id="UP001430306">
    <property type="component" value="Unassembled WGS sequence"/>
</dbReference>
<dbReference type="EMBL" id="JAJKFW010000025">
    <property type="protein sequence ID" value="MCC9644296.1"/>
    <property type="molecule type" value="Genomic_DNA"/>
</dbReference>
<keyword evidence="3" id="KW-0805">Transcription regulation</keyword>
<feature type="compositionally biased region" description="Polar residues" evidence="7">
    <location>
        <begin position="393"/>
        <end position="424"/>
    </location>
</feature>
<dbReference type="PANTHER" id="PTHR32071">
    <property type="entry name" value="TRANSCRIPTIONAL REGULATORY PROTEIN"/>
    <property type="match status" value="1"/>
</dbReference>
<evidence type="ECO:0000256" key="6">
    <source>
        <dbReference type="PROSITE-ProRule" id="PRU00169"/>
    </source>
</evidence>
<dbReference type="PROSITE" id="PS00688">
    <property type="entry name" value="SIGMA54_INTERACT_3"/>
    <property type="match status" value="1"/>
</dbReference>
<accession>A0ABS8NL47</accession>
<dbReference type="Gene3D" id="1.10.10.60">
    <property type="entry name" value="Homeodomain-like"/>
    <property type="match status" value="1"/>
</dbReference>
<dbReference type="Pfam" id="PF25601">
    <property type="entry name" value="AAA_lid_14"/>
    <property type="match status" value="1"/>
</dbReference>
<dbReference type="Gene3D" id="1.10.8.60">
    <property type="match status" value="1"/>
</dbReference>
<dbReference type="RefSeq" id="WP_230255123.1">
    <property type="nucleotide sequence ID" value="NZ_JAJKFV010000029.1"/>
</dbReference>
<dbReference type="InterPro" id="IPR002078">
    <property type="entry name" value="Sigma_54_int"/>
</dbReference>
<feature type="domain" description="Sigma-54 factor interaction" evidence="8">
    <location>
        <begin position="145"/>
        <end position="374"/>
    </location>
</feature>
<evidence type="ECO:0000256" key="1">
    <source>
        <dbReference type="ARBA" id="ARBA00022741"/>
    </source>
</evidence>
<evidence type="ECO:0000256" key="5">
    <source>
        <dbReference type="ARBA" id="ARBA00023163"/>
    </source>
</evidence>
<protein>
    <submittedName>
        <fullName evidence="10">Sigma-54 dependent transcriptional regulator</fullName>
    </submittedName>
</protein>
<dbReference type="PRINTS" id="PR01590">
    <property type="entry name" value="HTHFIS"/>
</dbReference>
<dbReference type="CDD" id="cd00009">
    <property type="entry name" value="AAA"/>
    <property type="match status" value="1"/>
</dbReference>
<keyword evidence="2" id="KW-0067">ATP-binding</keyword>
<sequence length="485" mass="53471">MTPAASILLVDDDQHLATSLGEWLADEGFEIHLAATVDHARQQLKKHSFVLVITDLRLGPDDGMTLVADIKRHYPTTPVLVMTGYATPNTAVEAIRAGAMDVLTKPVIDDELLLAIDRAMNQQKIESENETLRRQLDQRSGLENILSHDYRMLKIFDVIDSVADAKASILITGENGTGKSMIARAIHNRCQRRTGPFIEVACGALPDTLLESELFGHVAGAYTGANSDRRGKFELADGGTLFLDEIATATPAMQVKLLRVLQEFQFEPLGGMDTRTVDTRVILATNENLDKAVAEGTFRQDLFYRINVVNIVLPALRERPGDIPLLVDHFLREAAETAGREVEGFDREAMKCLQSYGWPGNVRQLENVVERAVLLATDRVLSKDDLPPDVLGTSANQHASIGSVGNSPGVTASHGTSSFNPTSLDGCSLREALEGPEREIILHSLRRHNWNRAATADELEINRTTLYKKMKRLGLDDPRLQYANH</sequence>
<proteinExistence type="predicted"/>
<evidence type="ECO:0000256" key="3">
    <source>
        <dbReference type="ARBA" id="ARBA00023015"/>
    </source>
</evidence>
<dbReference type="Gene3D" id="3.40.50.300">
    <property type="entry name" value="P-loop containing nucleotide triphosphate hydrolases"/>
    <property type="match status" value="1"/>
</dbReference>
<dbReference type="SMART" id="SM00448">
    <property type="entry name" value="REC"/>
    <property type="match status" value="1"/>
</dbReference>
<evidence type="ECO:0000256" key="7">
    <source>
        <dbReference type="SAM" id="MobiDB-lite"/>
    </source>
</evidence>
<dbReference type="PROSITE" id="PS50045">
    <property type="entry name" value="SIGMA54_INTERACT_4"/>
    <property type="match status" value="1"/>
</dbReference>
<dbReference type="InterPro" id="IPR011006">
    <property type="entry name" value="CheY-like_superfamily"/>
</dbReference>
<feature type="region of interest" description="Disordered" evidence="7">
    <location>
        <begin position="386"/>
        <end position="424"/>
    </location>
</feature>
<dbReference type="Pfam" id="PF00158">
    <property type="entry name" value="Sigma54_activat"/>
    <property type="match status" value="1"/>
</dbReference>
<dbReference type="InterPro" id="IPR001789">
    <property type="entry name" value="Sig_transdc_resp-reg_receiver"/>
</dbReference>
<dbReference type="InterPro" id="IPR058031">
    <property type="entry name" value="AAA_lid_NorR"/>
</dbReference>
<gene>
    <name evidence="10" type="ORF">LOC71_18620</name>
</gene>